<protein>
    <submittedName>
        <fullName evidence="5">Helix-turn-helix domain-containing protein</fullName>
    </submittedName>
</protein>
<sequence>MQQLVLEHWSFHSPKMTRQIVVPDGCRDLIFLTDRNGQQQMKITEIDICAYGVESAAGDHYEGFRFQPDCVIDEGKLFHYLNACRLTPDHPTLRSIIHDTVRVDTQLAETLQSLRLANSLTQASQELGISVRTLERLVKNKTGKNPLFWLRLLRMRRTASVLTACDRVSLTEIALNGGYCDQSHMNREFQHWLGITPAAFRISPHWQQAFGEGYD</sequence>
<dbReference type="SMART" id="SM00342">
    <property type="entry name" value="HTH_ARAC"/>
    <property type="match status" value="1"/>
</dbReference>
<dbReference type="PANTHER" id="PTHR46796">
    <property type="entry name" value="HTH-TYPE TRANSCRIPTIONAL ACTIVATOR RHAS-RELATED"/>
    <property type="match status" value="1"/>
</dbReference>
<dbReference type="Gene3D" id="1.10.10.60">
    <property type="entry name" value="Homeodomain-like"/>
    <property type="match status" value="1"/>
</dbReference>
<keyword evidence="2" id="KW-0238">DNA-binding</keyword>
<dbReference type="InterPro" id="IPR050204">
    <property type="entry name" value="AraC_XylS_family_regulators"/>
</dbReference>
<dbReference type="PROSITE" id="PS00041">
    <property type="entry name" value="HTH_ARAC_FAMILY_1"/>
    <property type="match status" value="1"/>
</dbReference>
<dbReference type="InterPro" id="IPR018062">
    <property type="entry name" value="HTH_AraC-typ_CS"/>
</dbReference>
<keyword evidence="1" id="KW-0805">Transcription regulation</keyword>
<evidence type="ECO:0000313" key="6">
    <source>
        <dbReference type="Proteomes" id="UP000503464"/>
    </source>
</evidence>
<dbReference type="PROSITE" id="PS01124">
    <property type="entry name" value="HTH_ARAC_FAMILY_2"/>
    <property type="match status" value="1"/>
</dbReference>
<accession>A0AAE7EL37</accession>
<gene>
    <name evidence="5" type="ORF">G9399_21585</name>
</gene>
<feature type="domain" description="HTH araC/xylS-type" evidence="4">
    <location>
        <begin position="101"/>
        <end position="203"/>
    </location>
</feature>
<dbReference type="Proteomes" id="UP000503464">
    <property type="component" value="Chromosome"/>
</dbReference>
<dbReference type="InterPro" id="IPR018060">
    <property type="entry name" value="HTH_AraC"/>
</dbReference>
<dbReference type="InterPro" id="IPR009057">
    <property type="entry name" value="Homeodomain-like_sf"/>
</dbReference>
<dbReference type="Pfam" id="PF12833">
    <property type="entry name" value="HTH_18"/>
    <property type="match status" value="1"/>
</dbReference>
<reference evidence="6" key="1">
    <citation type="submission" date="2020-03" db="EMBL/GenBank/DDBJ databases">
        <title>Genome sequences of seven Enterobacteriaceae strains isolated from Canadian wastewater treatment facilities.</title>
        <authorList>
            <person name="Huang H."/>
            <person name="Chmara J.T."/>
            <person name="Duceppe M.-O."/>
        </authorList>
    </citation>
    <scope>NUCLEOTIDE SEQUENCE [LARGE SCALE GENOMIC DNA]</scope>
    <source>
        <strain evidence="6">Biosolid 3</strain>
    </source>
</reference>
<name>A0AAE7EL37_SERFO</name>
<dbReference type="AlphaFoldDB" id="A0AAE7EL37"/>
<evidence type="ECO:0000256" key="3">
    <source>
        <dbReference type="ARBA" id="ARBA00023163"/>
    </source>
</evidence>
<dbReference type="RefSeq" id="WP_173409783.1">
    <property type="nucleotide sequence ID" value="NZ_CP054160.3"/>
</dbReference>
<dbReference type="SUPFAM" id="SSF46689">
    <property type="entry name" value="Homeodomain-like"/>
    <property type="match status" value="1"/>
</dbReference>
<dbReference type="GO" id="GO:0043565">
    <property type="term" value="F:sequence-specific DNA binding"/>
    <property type="evidence" value="ECO:0007669"/>
    <property type="project" value="InterPro"/>
</dbReference>
<proteinExistence type="predicted"/>
<evidence type="ECO:0000256" key="1">
    <source>
        <dbReference type="ARBA" id="ARBA00023015"/>
    </source>
</evidence>
<organism evidence="5 6">
    <name type="scientific">Serratia fonticola</name>
    <dbReference type="NCBI Taxonomy" id="47917"/>
    <lineage>
        <taxon>Bacteria</taxon>
        <taxon>Pseudomonadati</taxon>
        <taxon>Pseudomonadota</taxon>
        <taxon>Gammaproteobacteria</taxon>
        <taxon>Enterobacterales</taxon>
        <taxon>Yersiniaceae</taxon>
        <taxon>Serratia</taxon>
    </lineage>
</organism>
<evidence type="ECO:0000259" key="4">
    <source>
        <dbReference type="PROSITE" id="PS01124"/>
    </source>
</evidence>
<evidence type="ECO:0000313" key="5">
    <source>
        <dbReference type="EMBL" id="QKJ60405.1"/>
    </source>
</evidence>
<dbReference type="EMBL" id="CP054160">
    <property type="protein sequence ID" value="QKJ60405.1"/>
    <property type="molecule type" value="Genomic_DNA"/>
</dbReference>
<keyword evidence="3" id="KW-0804">Transcription</keyword>
<evidence type="ECO:0000256" key="2">
    <source>
        <dbReference type="ARBA" id="ARBA00023125"/>
    </source>
</evidence>
<dbReference type="GO" id="GO:0003700">
    <property type="term" value="F:DNA-binding transcription factor activity"/>
    <property type="evidence" value="ECO:0007669"/>
    <property type="project" value="InterPro"/>
</dbReference>